<evidence type="ECO:0000259" key="2">
    <source>
        <dbReference type="Pfam" id="PF07859"/>
    </source>
</evidence>
<dbReference type="Pfam" id="PF07859">
    <property type="entry name" value="Abhydrolase_3"/>
    <property type="match status" value="1"/>
</dbReference>
<dbReference type="RefSeq" id="WP_003806288.1">
    <property type="nucleotide sequence ID" value="NZ_CP159279.1"/>
</dbReference>
<dbReference type="PANTHER" id="PTHR48081:SF8">
    <property type="entry name" value="ALPHA_BETA HYDROLASE FOLD-3 DOMAIN-CONTAINING PROTEIN-RELATED"/>
    <property type="match status" value="1"/>
</dbReference>
<dbReference type="SUPFAM" id="SSF53474">
    <property type="entry name" value="alpha/beta-Hydrolases"/>
    <property type="match status" value="1"/>
</dbReference>
<dbReference type="PANTHER" id="PTHR48081">
    <property type="entry name" value="AB HYDROLASE SUPERFAMILY PROTEIN C4A8.06C"/>
    <property type="match status" value="1"/>
</dbReference>
<proteinExistence type="predicted"/>
<dbReference type="AlphaFoldDB" id="A0AAU8EIH7"/>
<dbReference type="Gene3D" id="3.40.50.1820">
    <property type="entry name" value="alpha/beta hydrolase"/>
    <property type="match status" value="1"/>
</dbReference>
<organism evidence="3">
    <name type="scientific">Arthrobacter sp. K5</name>
    <dbReference type="NCBI Taxonomy" id="2839623"/>
    <lineage>
        <taxon>Bacteria</taxon>
        <taxon>Bacillati</taxon>
        <taxon>Actinomycetota</taxon>
        <taxon>Actinomycetes</taxon>
        <taxon>Micrococcales</taxon>
        <taxon>Micrococcaceae</taxon>
        <taxon>Arthrobacter</taxon>
    </lineage>
</organism>
<feature type="domain" description="Alpha/beta hydrolase fold-3" evidence="2">
    <location>
        <begin position="91"/>
        <end position="309"/>
    </location>
</feature>
<dbReference type="InterPro" id="IPR029058">
    <property type="entry name" value="AB_hydrolase_fold"/>
</dbReference>
<dbReference type="EMBL" id="CP159279">
    <property type="protein sequence ID" value="XCH09433.1"/>
    <property type="molecule type" value="Genomic_DNA"/>
</dbReference>
<dbReference type="InterPro" id="IPR013094">
    <property type="entry name" value="AB_hydrolase_3"/>
</dbReference>
<evidence type="ECO:0000313" key="3">
    <source>
        <dbReference type="EMBL" id="XCH09433.1"/>
    </source>
</evidence>
<evidence type="ECO:0000256" key="1">
    <source>
        <dbReference type="ARBA" id="ARBA00022801"/>
    </source>
</evidence>
<dbReference type="InterPro" id="IPR050300">
    <property type="entry name" value="GDXG_lipolytic_enzyme"/>
</dbReference>
<accession>A0AAU8EIH7</accession>
<keyword evidence="1 3" id="KW-0378">Hydrolase</keyword>
<gene>
    <name evidence="3" type="ORF">ABRP34_11215</name>
</gene>
<name>A0AAU8EIH7_9MICC</name>
<reference evidence="3" key="1">
    <citation type="submission" date="2024-06" db="EMBL/GenBank/DDBJ databases">
        <title>Biodegradation of dimethachlon by Arthrobacter sp. K5: mechanistic insights and ecological implications.</title>
        <authorList>
            <person name="Hu S."/>
            <person name="Lu P."/>
        </authorList>
    </citation>
    <scope>NUCLEOTIDE SEQUENCE</scope>
    <source>
        <strain evidence="3">K5</strain>
    </source>
</reference>
<dbReference type="GO" id="GO:0016787">
    <property type="term" value="F:hydrolase activity"/>
    <property type="evidence" value="ECO:0007669"/>
    <property type="project" value="UniProtKB-KW"/>
</dbReference>
<protein>
    <submittedName>
        <fullName evidence="3">Alpha/beta hydrolase fold domain-containing protein</fullName>
    </submittedName>
</protein>
<sequence length="336" mass="35287">MTLDPELAGLLHHLAGVESVPELLTRPGGRERLDAFCGGLLPYSPPDVAVRHLEVPGPNGAVPVRIYGARPEDGPPAASDGGTGEGGSTALVWMHGGNFAVGDLDMRESDQLGREVAARSGGVVVCVGYRLALDGVHFPVPHEDVLAAWFWTREHARELGADPSRICLGGASVGGNLAVGAALYLMDAGLQPPAKLVLAYPFLHGELPGELPAAPPHDLSSAGLLPPFLRFTDEDCRDMLENYIGGPLAMASSYAMPGHADPAGLPPSAVLACEHDDLRFSAEAFVEGLRAADVETSYRLEEGAFHGYLNHSAALGLVRRGLSFLAAELESAKPFQ</sequence>